<dbReference type="HOGENOM" id="CLU_077867_0_0_2"/>
<dbReference type="Proteomes" id="UP000066529">
    <property type="component" value="Chromosome"/>
</dbReference>
<dbReference type="GO" id="GO:0001514">
    <property type="term" value="P:selenocysteine incorporation"/>
    <property type="evidence" value="ECO:0007669"/>
    <property type="project" value="TreeGrafter"/>
</dbReference>
<protein>
    <submittedName>
        <fullName evidence="1">Translation elongation factor 1 alpha-related protein</fullName>
    </submittedName>
</protein>
<dbReference type="SUPFAM" id="SSF50447">
    <property type="entry name" value="Translation proteins"/>
    <property type="match status" value="1"/>
</dbReference>
<dbReference type="PATRIC" id="fig|523844.20.peg.2243"/>
<dbReference type="STRING" id="523844.MSTHT_1816"/>
<dbReference type="OrthoDB" id="30874at2157"/>
<organism evidence="1 2">
    <name type="scientific">Methanosarcina thermophila (strain ATCC 43570 / DSM 1825 / OCM 12 / VKM B-1830 / TM-1)</name>
    <dbReference type="NCBI Taxonomy" id="523844"/>
    <lineage>
        <taxon>Archaea</taxon>
        <taxon>Methanobacteriati</taxon>
        <taxon>Methanobacteriota</taxon>
        <taxon>Stenosarchaea group</taxon>
        <taxon>Methanomicrobia</taxon>
        <taxon>Methanosarcinales</taxon>
        <taxon>Methanosarcinaceae</taxon>
        <taxon>Methanosarcina</taxon>
    </lineage>
</organism>
<name>A0A0E3H967_METTT</name>
<dbReference type="AlphaFoldDB" id="A0A0E3H967"/>
<dbReference type="PANTHER" id="PTHR43721">
    <property type="entry name" value="ELONGATION FACTOR TU-RELATED"/>
    <property type="match status" value="1"/>
</dbReference>
<proteinExistence type="predicted"/>
<sequence length="358" mass="39355">MTNLAIIGAEKSGRTSLAANLGRKGTSSDVTMYNNDKESRKMVFVDPHGYPKAIKPLITALNISDMAILCIPPDGLDKNNPASVHTGECIVALDLLGFKYGIIALTKSDSTHMHAIDELKKKIKLMTAGTSLQDWECISLNTNKGAKNPFEGMEELKAKINKISEKIEAEQAELNNLPARVFIDHAFNVTGKGCVVLGVVKQGISKSKDKTKIFPLDRDIEIRSIQSHDVDIDSAPAGTRVGMRLKNVQAKDIERGFIISDKEIVSTDYILECTISKFTRAIETSGVLHLFVGLQSEPVRVEKIMVDGQEVKEVKPGSTCVMELSGNKKVAYSKEDRFLLANLDLPQRFVGYGFPKFL</sequence>
<evidence type="ECO:0000313" key="1">
    <source>
        <dbReference type="EMBL" id="AKB13574.1"/>
    </source>
</evidence>
<dbReference type="InterPro" id="IPR009000">
    <property type="entry name" value="Transl_B-barrel_sf"/>
</dbReference>
<dbReference type="GO" id="GO:0003746">
    <property type="term" value="F:translation elongation factor activity"/>
    <property type="evidence" value="ECO:0007669"/>
    <property type="project" value="UniProtKB-KW"/>
</dbReference>
<evidence type="ECO:0000313" key="2">
    <source>
        <dbReference type="Proteomes" id="UP000066529"/>
    </source>
</evidence>
<dbReference type="InterPro" id="IPR027417">
    <property type="entry name" value="P-loop_NTPase"/>
</dbReference>
<keyword evidence="1" id="KW-0648">Protein biosynthesis</keyword>
<accession>A0A0E3H967</accession>
<keyword evidence="1" id="KW-0251">Elongation factor</keyword>
<dbReference type="Gene3D" id="2.40.30.10">
    <property type="entry name" value="Translation factors"/>
    <property type="match status" value="2"/>
</dbReference>
<gene>
    <name evidence="1" type="ORF">MSTHT_1816</name>
</gene>
<dbReference type="GeneID" id="41602809"/>
<dbReference type="CDD" id="cd03696">
    <property type="entry name" value="SelB_II"/>
    <property type="match status" value="1"/>
</dbReference>
<reference evidence="1 2" key="1">
    <citation type="submission" date="2014-07" db="EMBL/GenBank/DDBJ databases">
        <title>Methanogenic archaea and the global carbon cycle.</title>
        <authorList>
            <person name="Henriksen J.R."/>
            <person name="Luke J."/>
            <person name="Reinhart S."/>
            <person name="Benedict M.N."/>
            <person name="Youngblut N.D."/>
            <person name="Metcalf M.E."/>
            <person name="Whitaker R.J."/>
            <person name="Metcalf W.W."/>
        </authorList>
    </citation>
    <scope>NUCLEOTIDE SEQUENCE [LARGE SCALE GENOMIC DNA]</scope>
    <source>
        <strain evidence="2">ATCC 43570 / DSM 1825 / OCM 12 / VKM B-1830 / TM-1</strain>
    </source>
</reference>
<dbReference type="EMBL" id="CP009501">
    <property type="protein sequence ID" value="AKB13574.1"/>
    <property type="molecule type" value="Genomic_DNA"/>
</dbReference>
<dbReference type="Gene3D" id="3.40.50.300">
    <property type="entry name" value="P-loop containing nucleotide triphosphate hydrolases"/>
    <property type="match status" value="1"/>
</dbReference>
<dbReference type="InterPro" id="IPR050055">
    <property type="entry name" value="EF-Tu_GTPase"/>
</dbReference>
<dbReference type="KEGG" id="mthr:MSTHT_1816"/>
<dbReference type="RefSeq" id="WP_048167583.1">
    <property type="nucleotide sequence ID" value="NZ_CP009501.1"/>
</dbReference>
<dbReference type="PANTHER" id="PTHR43721:SF11">
    <property type="entry name" value="SELENOCYSTEINE-SPECIFIC ELONGATION FACTOR"/>
    <property type="match status" value="1"/>
</dbReference>
<dbReference type="SUPFAM" id="SSF52540">
    <property type="entry name" value="P-loop containing nucleoside triphosphate hydrolases"/>
    <property type="match status" value="1"/>
</dbReference>